<evidence type="ECO:0000313" key="8">
    <source>
        <dbReference type="EMBL" id="CAH3105451.1"/>
    </source>
</evidence>
<protein>
    <recommendedName>
        <fullName evidence="7">C2H2-type domain-containing protein</fullName>
    </recommendedName>
</protein>
<feature type="domain" description="C2H2-type" evidence="7">
    <location>
        <begin position="546"/>
        <end position="575"/>
    </location>
</feature>
<feature type="region of interest" description="Disordered" evidence="6">
    <location>
        <begin position="1"/>
        <end position="63"/>
    </location>
</feature>
<evidence type="ECO:0000256" key="1">
    <source>
        <dbReference type="ARBA" id="ARBA00022723"/>
    </source>
</evidence>
<sequence length="1057" mass="115471">MMDSQGPSLSKGFPEQHTGASDLQNCSNEDDNYEFGKNNEILEDGKDTQSHPQNEMEESSSTLLDSELIITTTSTITTNSKQFSLPSVSTACCDSEQPSSEQDCFNLHGNLEDQLSSPFEHGSAVNHDEDLDMTFPRSVYGGIGDKDMSSFHPEGEVNHLERGGIKPDFNLISVDGRVVPEYIRSIDPLGSPSVAHLVDPCSSTHLQNGQQSNEEQRAPSLIEDSNINKECLGHEATNQGQHVENNTLLQEQNKPTQEITIQVYPNSQAISLVTTSILSADVTSFPTQVPTFLTEGDAEASETHYQVVTTSSMLNHGDSSTAALDVLTSSADLTRNVILTDQQQVLLSGMLVPGVTGNQAIHINMTRDGSSGMEVDETSQDEQEDEEQCSDGKRHVCPHPDCNVVCSKASKLKLHMLVHTGERPFKCPQEGCEWAFTTSYKLKRHVRGHTGEKPFLCTHEGCGKCFTTAYNLKTHVRAHYRTDTHMCRYEGCDKTFPTAHKLKVHERRHQTENKPYKCEMEGCGKVFSANGTLTAHMKIHSGERPHACPVDGCEKRFTKASKLKLHLRSHTGERPFHCEVQGCGWSFTSAYKLKRHMRKHTGERPFMCPHEGCLKSFTRSSHLKTHMLVHTGEKPYVCPVDGCNKAFTAGSSLNVHMCKHTGEKPFKCDIDGCAKTYTTAANLRAHQKRHGMKAVVVDFNDASQGDMPAELGVVSCGSNASETEPEVMYTTIGSFHPSNFNLDDAARLSAVGIHIPASLQPNTLCALVTSTGNSLSTGIPLVSPSTELALETEKKQSEDGEMKEASISGIQVPISVQQEQFVTEDLENNTKLDVTEFVVRSTSDDTISPAAQVRTEVVGVDGTKLSGNFDLCITSMMSHITSEAGQDGTGGHPAVKSVVSSGRSRKRSRTLDFRDVHPEDQFAPPAVIFQDEVKSSDTENEAEVLVAQIQQSPEGIATVHIPRDSFQINLPHGPVTDSTTAHVPEVEHVDVNTCGNHGNTIEIPLESSSTLPGASAQSEVMEKGGLSPYMDNQSSSEQDEGNGDTYPESTINLQDLR</sequence>
<dbReference type="SMART" id="SM00355">
    <property type="entry name" value="ZnF_C2H2"/>
    <property type="match status" value="10"/>
</dbReference>
<feature type="domain" description="C2H2-type" evidence="7">
    <location>
        <begin position="636"/>
        <end position="665"/>
    </location>
</feature>
<feature type="domain" description="C2H2-type" evidence="7">
    <location>
        <begin position="395"/>
        <end position="424"/>
    </location>
</feature>
<evidence type="ECO:0000256" key="3">
    <source>
        <dbReference type="ARBA" id="ARBA00022771"/>
    </source>
</evidence>
<dbReference type="PANTHER" id="PTHR14003">
    <property type="entry name" value="TRANSCRIPTIONAL REPRESSOR PROTEIN YY"/>
    <property type="match status" value="1"/>
</dbReference>
<keyword evidence="9" id="KW-1185">Reference proteome</keyword>
<feature type="domain" description="C2H2-type" evidence="7">
    <location>
        <begin position="485"/>
        <end position="514"/>
    </location>
</feature>
<evidence type="ECO:0000256" key="2">
    <source>
        <dbReference type="ARBA" id="ARBA00022737"/>
    </source>
</evidence>
<reference evidence="8 9" key="1">
    <citation type="submission" date="2022-05" db="EMBL/GenBank/DDBJ databases">
        <authorList>
            <consortium name="Genoscope - CEA"/>
            <person name="William W."/>
        </authorList>
    </citation>
    <scope>NUCLEOTIDE SEQUENCE [LARGE SCALE GENOMIC DNA]</scope>
</reference>
<keyword evidence="2" id="KW-0677">Repeat</keyword>
<feature type="domain" description="C2H2-type" evidence="7">
    <location>
        <begin position="606"/>
        <end position="635"/>
    </location>
</feature>
<feature type="compositionally biased region" description="Polar residues" evidence="6">
    <location>
        <begin position="1047"/>
        <end position="1057"/>
    </location>
</feature>
<keyword evidence="1" id="KW-0479">Metal-binding</keyword>
<feature type="domain" description="C2H2-type" evidence="7">
    <location>
        <begin position="425"/>
        <end position="454"/>
    </location>
</feature>
<feature type="domain" description="C2H2-type" evidence="7">
    <location>
        <begin position="666"/>
        <end position="690"/>
    </location>
</feature>
<feature type="region of interest" description="Disordered" evidence="6">
    <location>
        <begin position="1005"/>
        <end position="1057"/>
    </location>
</feature>
<organism evidence="8 9">
    <name type="scientific">Porites lobata</name>
    <dbReference type="NCBI Taxonomy" id="104759"/>
    <lineage>
        <taxon>Eukaryota</taxon>
        <taxon>Metazoa</taxon>
        <taxon>Cnidaria</taxon>
        <taxon>Anthozoa</taxon>
        <taxon>Hexacorallia</taxon>
        <taxon>Scleractinia</taxon>
        <taxon>Fungiina</taxon>
        <taxon>Poritidae</taxon>
        <taxon>Porites</taxon>
    </lineage>
</organism>
<feature type="compositionally biased region" description="Polar residues" evidence="6">
    <location>
        <begin position="1006"/>
        <end position="1018"/>
    </location>
</feature>
<comment type="caution">
    <text evidence="8">The sequence shown here is derived from an EMBL/GenBank/DDBJ whole genome shotgun (WGS) entry which is preliminary data.</text>
</comment>
<feature type="domain" description="C2H2-type" evidence="7">
    <location>
        <begin position="576"/>
        <end position="605"/>
    </location>
</feature>
<dbReference type="InterPro" id="IPR036236">
    <property type="entry name" value="Znf_C2H2_sf"/>
</dbReference>
<dbReference type="Pfam" id="PF00096">
    <property type="entry name" value="zf-C2H2"/>
    <property type="match status" value="8"/>
</dbReference>
<dbReference type="PROSITE" id="PS00028">
    <property type="entry name" value="ZINC_FINGER_C2H2_1"/>
    <property type="match status" value="10"/>
</dbReference>
<feature type="region of interest" description="Disordered" evidence="6">
    <location>
        <begin position="883"/>
        <end position="911"/>
    </location>
</feature>
<dbReference type="InterPro" id="IPR013087">
    <property type="entry name" value="Znf_C2H2_type"/>
</dbReference>
<dbReference type="PANTHER" id="PTHR14003:SF19">
    <property type="entry name" value="YY2 TRANSCRIPTION FACTOR"/>
    <property type="match status" value="1"/>
</dbReference>
<evidence type="ECO:0000256" key="5">
    <source>
        <dbReference type="PROSITE-ProRule" id="PRU00042"/>
    </source>
</evidence>
<feature type="compositionally biased region" description="Polar residues" evidence="6">
    <location>
        <begin position="18"/>
        <end position="27"/>
    </location>
</feature>
<dbReference type="Gene3D" id="3.30.160.60">
    <property type="entry name" value="Classic Zinc Finger"/>
    <property type="match status" value="10"/>
</dbReference>
<feature type="region of interest" description="Disordered" evidence="6">
    <location>
        <begin position="369"/>
        <end position="392"/>
    </location>
</feature>
<dbReference type="Proteomes" id="UP001159405">
    <property type="component" value="Unassembled WGS sequence"/>
</dbReference>
<evidence type="ECO:0000256" key="4">
    <source>
        <dbReference type="ARBA" id="ARBA00022833"/>
    </source>
</evidence>
<evidence type="ECO:0000256" key="6">
    <source>
        <dbReference type="SAM" id="MobiDB-lite"/>
    </source>
</evidence>
<dbReference type="SUPFAM" id="SSF57667">
    <property type="entry name" value="beta-beta-alpha zinc fingers"/>
    <property type="match status" value="6"/>
</dbReference>
<gene>
    <name evidence="8" type="ORF">PLOB_00013615</name>
</gene>
<feature type="compositionally biased region" description="Acidic residues" evidence="6">
    <location>
        <begin position="374"/>
        <end position="389"/>
    </location>
</feature>
<accession>A0ABN8NFT8</accession>
<name>A0ABN8NFT8_9CNID</name>
<dbReference type="EMBL" id="CALNXK010000018">
    <property type="protein sequence ID" value="CAH3105451.1"/>
    <property type="molecule type" value="Genomic_DNA"/>
</dbReference>
<evidence type="ECO:0000259" key="7">
    <source>
        <dbReference type="PROSITE" id="PS50157"/>
    </source>
</evidence>
<dbReference type="PROSITE" id="PS50157">
    <property type="entry name" value="ZINC_FINGER_C2H2_2"/>
    <property type="match status" value="10"/>
</dbReference>
<proteinExistence type="predicted"/>
<feature type="domain" description="C2H2-type" evidence="7">
    <location>
        <begin position="455"/>
        <end position="484"/>
    </location>
</feature>
<evidence type="ECO:0000313" key="9">
    <source>
        <dbReference type="Proteomes" id="UP001159405"/>
    </source>
</evidence>
<keyword evidence="3 5" id="KW-0863">Zinc-finger</keyword>
<keyword evidence="4" id="KW-0862">Zinc</keyword>
<feature type="domain" description="C2H2-type" evidence="7">
    <location>
        <begin position="516"/>
        <end position="545"/>
    </location>
</feature>